<organism evidence="2">
    <name type="scientific">marine sediment metagenome</name>
    <dbReference type="NCBI Taxonomy" id="412755"/>
    <lineage>
        <taxon>unclassified sequences</taxon>
        <taxon>metagenomes</taxon>
        <taxon>ecological metagenomes</taxon>
    </lineage>
</organism>
<evidence type="ECO:0000256" key="1">
    <source>
        <dbReference type="SAM" id="Phobius"/>
    </source>
</evidence>
<proteinExistence type="predicted"/>
<name>X1MIP7_9ZZZZ</name>
<protein>
    <recommendedName>
        <fullName evidence="3">PGF-CTERM sorting domain-containing protein</fullName>
    </recommendedName>
</protein>
<keyword evidence="1" id="KW-0812">Transmembrane</keyword>
<comment type="caution">
    <text evidence="2">The sequence shown here is derived from an EMBL/GenBank/DDBJ whole genome shotgun (WGS) entry which is preliminary data.</text>
</comment>
<feature type="transmembrane region" description="Helical" evidence="1">
    <location>
        <begin position="40"/>
        <end position="61"/>
    </location>
</feature>
<dbReference type="EMBL" id="BARV01009970">
    <property type="protein sequence ID" value="GAI06254.1"/>
    <property type="molecule type" value="Genomic_DNA"/>
</dbReference>
<gene>
    <name evidence="2" type="ORF">S06H3_19461</name>
</gene>
<evidence type="ECO:0000313" key="2">
    <source>
        <dbReference type="EMBL" id="GAI06254.1"/>
    </source>
</evidence>
<dbReference type="AlphaFoldDB" id="X1MIP7"/>
<accession>X1MIP7</accession>
<feature type="non-terminal residue" evidence="2">
    <location>
        <position position="1"/>
    </location>
</feature>
<keyword evidence="1" id="KW-1133">Transmembrane helix</keyword>
<reference evidence="2" key="1">
    <citation type="journal article" date="2014" name="Front. Microbiol.">
        <title>High frequency of phylogenetically diverse reductive dehalogenase-homologous genes in deep subseafloor sedimentary metagenomes.</title>
        <authorList>
            <person name="Kawai M."/>
            <person name="Futagami T."/>
            <person name="Toyoda A."/>
            <person name="Takaki Y."/>
            <person name="Nishi S."/>
            <person name="Hori S."/>
            <person name="Arai W."/>
            <person name="Tsubouchi T."/>
            <person name="Morono Y."/>
            <person name="Uchiyama I."/>
            <person name="Ito T."/>
            <person name="Fujiyama A."/>
            <person name="Inagaki F."/>
            <person name="Takami H."/>
        </authorList>
    </citation>
    <scope>NUCLEOTIDE SEQUENCE</scope>
    <source>
        <strain evidence="2">Expedition CK06-06</strain>
    </source>
</reference>
<evidence type="ECO:0008006" key="3">
    <source>
        <dbReference type="Google" id="ProtNLM"/>
    </source>
</evidence>
<keyword evidence="1" id="KW-0472">Membrane</keyword>
<sequence>TETVAFSVTREEPGIYSVNVDGLSGSFTVVLLVKPPGVNWPLIGGIIVAVVIVGLVVFFRLRRRE</sequence>